<evidence type="ECO:0000256" key="1">
    <source>
        <dbReference type="ARBA" id="ARBA00006056"/>
    </source>
</evidence>
<dbReference type="PANTHER" id="PTHR11091:SF0">
    <property type="entry name" value="MALATE DEHYDROGENASE"/>
    <property type="match status" value="1"/>
</dbReference>
<evidence type="ECO:0000313" key="5">
    <source>
        <dbReference type="Proteomes" id="UP000642910"/>
    </source>
</evidence>
<proteinExistence type="inferred from homology"/>
<dbReference type="InterPro" id="IPR003767">
    <property type="entry name" value="Malate/L-lactate_DH-like"/>
</dbReference>
<dbReference type="PANTHER" id="PTHR11091">
    <property type="entry name" value="OXIDOREDUCTASE-RELATED"/>
    <property type="match status" value="1"/>
</dbReference>
<comment type="similarity">
    <text evidence="1">Belongs to the LDH2/MDH2 oxidoreductase family.</text>
</comment>
<dbReference type="SUPFAM" id="SSF89733">
    <property type="entry name" value="L-sulfolactate dehydrogenase-like"/>
    <property type="match status" value="1"/>
</dbReference>
<feature type="signal peptide" evidence="3">
    <location>
        <begin position="1"/>
        <end position="19"/>
    </location>
</feature>
<dbReference type="InterPro" id="IPR036111">
    <property type="entry name" value="Mal/L-sulfo/L-lacto_DH-like_sf"/>
</dbReference>
<keyword evidence="3" id="KW-0732">Signal</keyword>
<accession>A0ABS0F5S9</accession>
<name>A0ABS0F5S9_9BACL</name>
<dbReference type="Pfam" id="PF02615">
    <property type="entry name" value="Ldh_2"/>
    <property type="match status" value="1"/>
</dbReference>
<protein>
    <submittedName>
        <fullName evidence="4">Ldh family oxidoreductase</fullName>
    </submittedName>
</protein>
<dbReference type="InterPro" id="IPR043144">
    <property type="entry name" value="Mal/L-sulf/L-lact_DH-like_ah"/>
</dbReference>
<dbReference type="InterPro" id="IPR043143">
    <property type="entry name" value="Mal/L-sulf/L-lact_DH-like_NADP"/>
</dbReference>
<reference evidence="4 5" key="1">
    <citation type="submission" date="2020-11" db="EMBL/GenBank/DDBJ databases">
        <title>Genomic insight of Alicyclobacillus mali FL 18 reveals a new arsenic-resistant strain, with potential in environmental biotechnology.</title>
        <authorList>
            <person name="Fiorentino G."/>
            <person name="Gallo G."/>
            <person name="Aulitto M."/>
        </authorList>
    </citation>
    <scope>NUCLEOTIDE SEQUENCE [LARGE SCALE GENOMIC DNA]</scope>
    <source>
        <strain evidence="4 5">FL 18</strain>
    </source>
</reference>
<keyword evidence="5" id="KW-1185">Reference proteome</keyword>
<dbReference type="Proteomes" id="UP000642910">
    <property type="component" value="Unassembled WGS sequence"/>
</dbReference>
<dbReference type="Gene3D" id="3.30.1370.60">
    <property type="entry name" value="Hypothetical oxidoreductase yiak, domain 2"/>
    <property type="match status" value="1"/>
</dbReference>
<feature type="chain" id="PRO_5046149179" evidence="3">
    <location>
        <begin position="20"/>
        <end position="355"/>
    </location>
</feature>
<dbReference type="RefSeq" id="WP_067849063.1">
    <property type="nucleotide sequence ID" value="NZ_JADPKZ010000046.1"/>
</dbReference>
<evidence type="ECO:0000313" key="4">
    <source>
        <dbReference type="EMBL" id="MBF8378618.1"/>
    </source>
</evidence>
<evidence type="ECO:0000256" key="2">
    <source>
        <dbReference type="ARBA" id="ARBA00023002"/>
    </source>
</evidence>
<evidence type="ECO:0000256" key="3">
    <source>
        <dbReference type="SAM" id="SignalP"/>
    </source>
</evidence>
<organism evidence="4 5">
    <name type="scientific">Alicyclobacillus mali</name>
    <name type="common">ex Roth et al. 2021</name>
    <dbReference type="NCBI Taxonomy" id="1123961"/>
    <lineage>
        <taxon>Bacteria</taxon>
        <taxon>Bacillati</taxon>
        <taxon>Bacillota</taxon>
        <taxon>Bacilli</taxon>
        <taxon>Bacillales</taxon>
        <taxon>Alicyclobacillaceae</taxon>
        <taxon>Alicyclobacillus</taxon>
    </lineage>
</organism>
<comment type="caution">
    <text evidence="4">The sequence shown here is derived from an EMBL/GenBank/DDBJ whole genome shotgun (WGS) entry which is preliminary data.</text>
</comment>
<dbReference type="EMBL" id="JADPKZ010000046">
    <property type="protein sequence ID" value="MBF8378618.1"/>
    <property type="molecule type" value="Genomic_DNA"/>
</dbReference>
<gene>
    <name evidence="4" type="ORF">IW967_12210</name>
</gene>
<keyword evidence="2" id="KW-0560">Oxidoreductase</keyword>
<dbReference type="Gene3D" id="1.10.1530.10">
    <property type="match status" value="1"/>
</dbReference>
<sequence length="355" mass="37516">MQRLVAPASLHAFARACFAAAGVAKRDADWSATALVESDLRGISSHGVMRLPWYLHGLKSGKINAKPHLMWTRTGPVTAVLDGDHALGFVSAKEAAAYAVELARETGLGAVAVRRANHCGALFLYAEWATLYGMMGVCCANTHPALAPPGGRKPVIGTNPIAFAAPTPLDYPLSIDLSTSAISRGAVIERARRGEPLPEGVAVDEDGAPTSDPQRALTGALLPIGGAKGYALALMVEVLAGVLAGAQVAKDVGFMFADDGKPRGNGFFYLALHPDFFVGQEEFLQRIASLVGEIHDAPLAKGAPSVSVPGERRHRERVARSRRGIPISDEVWADLVELSDGYGIPLPDVWECDEA</sequence>